<protein>
    <recommendedName>
        <fullName evidence="3">DUF3240 domain-containing protein</fullName>
    </recommendedName>
</protein>
<organism evidence="1 2">
    <name type="scientific">Roseateles aquatilis</name>
    <dbReference type="NCBI Taxonomy" id="431061"/>
    <lineage>
        <taxon>Bacteria</taxon>
        <taxon>Pseudomonadati</taxon>
        <taxon>Pseudomonadota</taxon>
        <taxon>Betaproteobacteria</taxon>
        <taxon>Burkholderiales</taxon>
        <taxon>Sphaerotilaceae</taxon>
        <taxon>Roseateles</taxon>
    </lineage>
</organism>
<comment type="caution">
    <text evidence="1">The sequence shown here is derived from an EMBL/GenBank/DDBJ whole genome shotgun (WGS) entry which is preliminary data.</text>
</comment>
<name>A0A246JFN1_9BURK</name>
<reference evidence="1 2" key="1">
    <citation type="journal article" date="2008" name="Int. J. Syst. Evol. Microbiol.">
        <title>Description of Roseateles aquatilis sp. nov. and Roseateles terrae sp. nov., in the class Betaproteobacteria, and emended description of the genus Roseateles.</title>
        <authorList>
            <person name="Gomila M."/>
            <person name="Bowien B."/>
            <person name="Falsen E."/>
            <person name="Moore E.R."/>
            <person name="Lalucat J."/>
        </authorList>
    </citation>
    <scope>NUCLEOTIDE SEQUENCE [LARGE SCALE GENOMIC DNA]</scope>
    <source>
        <strain evidence="1 2">CCUG 48205</strain>
    </source>
</reference>
<dbReference type="Pfam" id="PF11582">
    <property type="entry name" value="DUF3240"/>
    <property type="match status" value="1"/>
</dbReference>
<evidence type="ECO:0000313" key="2">
    <source>
        <dbReference type="Proteomes" id="UP000197468"/>
    </source>
</evidence>
<evidence type="ECO:0000313" key="1">
    <source>
        <dbReference type="EMBL" id="OWQ91412.1"/>
    </source>
</evidence>
<proteinExistence type="predicted"/>
<dbReference type="Gene3D" id="3.30.70.120">
    <property type="match status" value="1"/>
</dbReference>
<dbReference type="EMBL" id="NIOF01000003">
    <property type="protein sequence ID" value="OWQ91412.1"/>
    <property type="molecule type" value="Genomic_DNA"/>
</dbReference>
<keyword evidence="2" id="KW-1185">Reference proteome</keyword>
<dbReference type="InterPro" id="IPR015867">
    <property type="entry name" value="N-reg_PII/ATP_PRibTrfase_C"/>
</dbReference>
<accession>A0A246JFN1</accession>
<dbReference type="Proteomes" id="UP000197468">
    <property type="component" value="Unassembled WGS sequence"/>
</dbReference>
<dbReference type="InterPro" id="IPR021634">
    <property type="entry name" value="DUF3240"/>
</dbReference>
<dbReference type="AlphaFoldDB" id="A0A246JFN1"/>
<sequence length="118" mass="12831">MRRMTHPAPPRPSPSRSPLMVKLCLSLICSPSSEEQVLDELLQIQGDNLFTSSMAFSHGLAPTRMAASEQVLGRSASAVVQVIVEESAMPPLITHLAHAFKGTGIRYWVTVVVMDGEM</sequence>
<evidence type="ECO:0008006" key="3">
    <source>
        <dbReference type="Google" id="ProtNLM"/>
    </source>
</evidence>
<gene>
    <name evidence="1" type="ORF">CDN99_09650</name>
</gene>